<gene>
    <name evidence="8" type="ORF">CLV32_4615</name>
</gene>
<dbReference type="InterPro" id="IPR012944">
    <property type="entry name" value="SusD_RagB_dom"/>
</dbReference>
<dbReference type="Pfam" id="PF07980">
    <property type="entry name" value="SusD_RagB"/>
    <property type="match status" value="1"/>
</dbReference>
<dbReference type="Pfam" id="PF14322">
    <property type="entry name" value="SusD-like_3"/>
    <property type="match status" value="1"/>
</dbReference>
<comment type="subcellular location">
    <subcellularLocation>
        <location evidence="1">Cell outer membrane</location>
    </subcellularLocation>
</comment>
<dbReference type="AlphaFoldDB" id="A0A4R6IEN2"/>
<name>A0A4R6IEN2_9SPHI</name>
<feature type="domain" description="RagB/SusD" evidence="6">
    <location>
        <begin position="326"/>
        <end position="456"/>
    </location>
</feature>
<dbReference type="Gene3D" id="1.25.40.390">
    <property type="match status" value="1"/>
</dbReference>
<comment type="similarity">
    <text evidence="2">Belongs to the SusD family.</text>
</comment>
<accession>A0A4R6IEN2</accession>
<evidence type="ECO:0000313" key="8">
    <source>
        <dbReference type="EMBL" id="TDO19375.1"/>
    </source>
</evidence>
<dbReference type="InterPro" id="IPR011990">
    <property type="entry name" value="TPR-like_helical_dom_sf"/>
</dbReference>
<protein>
    <submittedName>
        <fullName evidence="8">SusD-like starch-binding protein associating with outer membrane</fullName>
    </submittedName>
</protein>
<feature type="domain" description="SusD-like N-terminal" evidence="7">
    <location>
        <begin position="30"/>
        <end position="228"/>
    </location>
</feature>
<evidence type="ECO:0000256" key="4">
    <source>
        <dbReference type="ARBA" id="ARBA00023136"/>
    </source>
</evidence>
<comment type="caution">
    <text evidence="8">The sequence shown here is derived from an EMBL/GenBank/DDBJ whole genome shotgun (WGS) entry which is preliminary data.</text>
</comment>
<dbReference type="GO" id="GO:0009279">
    <property type="term" value="C:cell outer membrane"/>
    <property type="evidence" value="ECO:0007669"/>
    <property type="project" value="UniProtKB-SubCell"/>
</dbReference>
<dbReference type="EMBL" id="SNWM01000007">
    <property type="protein sequence ID" value="TDO19375.1"/>
    <property type="molecule type" value="Genomic_DNA"/>
</dbReference>
<keyword evidence="5" id="KW-0998">Cell outer membrane</keyword>
<keyword evidence="4" id="KW-0472">Membrane</keyword>
<keyword evidence="9" id="KW-1185">Reference proteome</keyword>
<evidence type="ECO:0000256" key="5">
    <source>
        <dbReference type="ARBA" id="ARBA00023237"/>
    </source>
</evidence>
<evidence type="ECO:0000259" key="6">
    <source>
        <dbReference type="Pfam" id="PF07980"/>
    </source>
</evidence>
<dbReference type="Proteomes" id="UP000295499">
    <property type="component" value="Unassembled WGS sequence"/>
</dbReference>
<sequence>MKRSFIKIILIPVYLFLSAALLLSCEKEDKWLDIKAVKSDVVPETLADFQALLDNTSIMNDASSAGLAGADNFYFTDADYNASDEESRNLYIWSKNIWSSEASVHWNNSFKVIEYSNIVLDGIKKIEDSGTEYRNVKGEALFHRAFATYNLAQLFCKTYTSSALSDLGLPLKKSSDVNIIDDRASLQDTYQQIIVDAKDAAALLPESQPYTQRPVNAAAYGLLAKTYLIMGDYTNAALYAGKAITLRGQLLDYNNTALVNTSTTYRFPANTKNMPEMLFYCQSNSYRHLTAATSSRALIVPELYNSYDNNDLRKTLFYSASAPTAKYRGGYTGKGQNFSGIATNEIYLIRAECFARLDNTNAALADLNLLLRNRYKTNTYINKATTNAEEALTIILAERRKELPFTSNVRWEDLRRLNKEAKFQRTLTRVVNATTFTLPPNDNRYVLPIPSLEIQLTSIQQNER</sequence>
<organism evidence="8 9">
    <name type="scientific">Pedobacter duraquae</name>
    <dbReference type="NCBI Taxonomy" id="425511"/>
    <lineage>
        <taxon>Bacteria</taxon>
        <taxon>Pseudomonadati</taxon>
        <taxon>Bacteroidota</taxon>
        <taxon>Sphingobacteriia</taxon>
        <taxon>Sphingobacteriales</taxon>
        <taxon>Sphingobacteriaceae</taxon>
        <taxon>Pedobacter</taxon>
    </lineage>
</organism>
<dbReference type="InterPro" id="IPR033985">
    <property type="entry name" value="SusD-like_N"/>
</dbReference>
<evidence type="ECO:0000259" key="7">
    <source>
        <dbReference type="Pfam" id="PF14322"/>
    </source>
</evidence>
<dbReference type="RefSeq" id="WP_133559201.1">
    <property type="nucleotide sequence ID" value="NZ_SNWM01000007.1"/>
</dbReference>
<keyword evidence="3" id="KW-0732">Signal</keyword>
<evidence type="ECO:0000256" key="3">
    <source>
        <dbReference type="ARBA" id="ARBA00022729"/>
    </source>
</evidence>
<dbReference type="SUPFAM" id="SSF48452">
    <property type="entry name" value="TPR-like"/>
    <property type="match status" value="1"/>
</dbReference>
<proteinExistence type="inferred from homology"/>
<evidence type="ECO:0000313" key="9">
    <source>
        <dbReference type="Proteomes" id="UP000295499"/>
    </source>
</evidence>
<evidence type="ECO:0000256" key="2">
    <source>
        <dbReference type="ARBA" id="ARBA00006275"/>
    </source>
</evidence>
<dbReference type="OrthoDB" id="653598at2"/>
<reference evidence="8 9" key="1">
    <citation type="submission" date="2019-03" db="EMBL/GenBank/DDBJ databases">
        <title>Genomic Encyclopedia of Archaeal and Bacterial Type Strains, Phase II (KMG-II): from individual species to whole genera.</title>
        <authorList>
            <person name="Goeker M."/>
        </authorList>
    </citation>
    <scope>NUCLEOTIDE SEQUENCE [LARGE SCALE GENOMIC DNA]</scope>
    <source>
        <strain evidence="8 9">DSM 19034</strain>
    </source>
</reference>
<dbReference type="PROSITE" id="PS51257">
    <property type="entry name" value="PROKAR_LIPOPROTEIN"/>
    <property type="match status" value="1"/>
</dbReference>
<evidence type="ECO:0000256" key="1">
    <source>
        <dbReference type="ARBA" id="ARBA00004442"/>
    </source>
</evidence>